<dbReference type="RefSeq" id="WP_190561969.1">
    <property type="nucleotide sequence ID" value="NZ_JACJQU010000009.1"/>
</dbReference>
<organism evidence="1 2">
    <name type="scientific">Anabaena sphaerica FACHB-251</name>
    <dbReference type="NCBI Taxonomy" id="2692883"/>
    <lineage>
        <taxon>Bacteria</taxon>
        <taxon>Bacillati</taxon>
        <taxon>Cyanobacteriota</taxon>
        <taxon>Cyanophyceae</taxon>
        <taxon>Nostocales</taxon>
        <taxon>Nostocaceae</taxon>
        <taxon>Anabaena</taxon>
    </lineage>
</organism>
<sequence length="266" mass="29244">MSDFDNIGKLKHLLLKEIEPSEKISESEFIVTAAAEAILQANGRNWIPAIVQEIADYKYQIVSNQLVYAAAQKAGLDRVWCIVISPESQNIEQAKILAREAIPKINLTTASRDIILAALRYLIAEPASALKGVDPVIATDKIAAADRESWSNLNPITTLKCGITKGKKLDHLSKIFFVSPPISTSQPLPPPESISIKIATRDEIFSRLDYLSQNKIDGFDKVDIETAADIICSASKGKWKSLNPISKLECGLNTTKIKTLKKVFSL</sequence>
<reference evidence="2" key="1">
    <citation type="journal article" date="2020" name="ISME J.">
        <title>Comparative genomics reveals insights into cyanobacterial evolution and habitat adaptation.</title>
        <authorList>
            <person name="Chen M.Y."/>
            <person name="Teng W.K."/>
            <person name="Zhao L."/>
            <person name="Hu C.X."/>
            <person name="Zhou Y.K."/>
            <person name="Han B.P."/>
            <person name="Song L.R."/>
            <person name="Shu W.S."/>
        </authorList>
    </citation>
    <scope>NUCLEOTIDE SEQUENCE [LARGE SCALE GENOMIC DNA]</scope>
    <source>
        <strain evidence="2">FACHB-251</strain>
    </source>
</reference>
<keyword evidence="2" id="KW-1185">Reference proteome</keyword>
<dbReference type="Proteomes" id="UP000662185">
    <property type="component" value="Unassembled WGS sequence"/>
</dbReference>
<comment type="caution">
    <text evidence="1">The sequence shown here is derived from an EMBL/GenBank/DDBJ whole genome shotgun (WGS) entry which is preliminary data.</text>
</comment>
<dbReference type="Gene3D" id="3.90.1530.10">
    <property type="entry name" value="Conserved hypothetical protein from pyrococcus furiosus pfu- 392566-001, ParB domain"/>
    <property type="match status" value="1"/>
</dbReference>
<name>A0A926WI73_9NOST</name>
<evidence type="ECO:0000313" key="1">
    <source>
        <dbReference type="EMBL" id="MBD2295021.1"/>
    </source>
</evidence>
<dbReference type="EMBL" id="JACJQU010000009">
    <property type="protein sequence ID" value="MBD2295021.1"/>
    <property type="molecule type" value="Genomic_DNA"/>
</dbReference>
<proteinExistence type="predicted"/>
<gene>
    <name evidence="1" type="ORF">H6G06_16410</name>
</gene>
<dbReference type="AlphaFoldDB" id="A0A926WI73"/>
<protein>
    <submittedName>
        <fullName evidence="1">Uncharacterized protein</fullName>
    </submittedName>
</protein>
<accession>A0A926WI73</accession>
<evidence type="ECO:0000313" key="2">
    <source>
        <dbReference type="Proteomes" id="UP000662185"/>
    </source>
</evidence>